<evidence type="ECO:0000259" key="12">
    <source>
        <dbReference type="Pfam" id="PF02875"/>
    </source>
</evidence>
<dbReference type="EC" id="6.3.2.10" evidence="10"/>
<dbReference type="GO" id="GO:0009252">
    <property type="term" value="P:peptidoglycan biosynthetic process"/>
    <property type="evidence" value="ECO:0007669"/>
    <property type="project" value="UniProtKB-UniPathway"/>
</dbReference>
<dbReference type="SUPFAM" id="SSF53623">
    <property type="entry name" value="MurD-like peptide ligases, catalytic domain"/>
    <property type="match status" value="1"/>
</dbReference>
<evidence type="ECO:0000256" key="4">
    <source>
        <dbReference type="ARBA" id="ARBA00022741"/>
    </source>
</evidence>
<dbReference type="KEGG" id="phy:AJ81_03065"/>
<dbReference type="Pfam" id="PF08245">
    <property type="entry name" value="Mur_ligase_M"/>
    <property type="match status" value="1"/>
</dbReference>
<evidence type="ECO:0000256" key="7">
    <source>
        <dbReference type="ARBA" id="ARBA00022984"/>
    </source>
</evidence>
<dbReference type="InterPro" id="IPR036565">
    <property type="entry name" value="Mur-like_cat_sf"/>
</dbReference>
<keyword evidence="4" id="KW-0547">Nucleotide-binding</keyword>
<keyword evidence="9 10" id="KW-0961">Cell wall biogenesis/degradation</keyword>
<evidence type="ECO:0000256" key="3">
    <source>
        <dbReference type="ARBA" id="ARBA00022618"/>
    </source>
</evidence>
<dbReference type="Proteomes" id="UP000077469">
    <property type="component" value="Chromosome"/>
</dbReference>
<dbReference type="NCBIfam" id="TIGR01143">
    <property type="entry name" value="murF"/>
    <property type="match status" value="1"/>
</dbReference>
<keyword evidence="5" id="KW-0067">ATP-binding</keyword>
<dbReference type="Gene3D" id="3.40.1390.10">
    <property type="entry name" value="MurE/MurF, N-terminal domain"/>
    <property type="match status" value="1"/>
</dbReference>
<organism evidence="14 15">
    <name type="scientific">Pseudothermotoga hypogea DSM 11164 = NBRC 106472</name>
    <dbReference type="NCBI Taxonomy" id="1123384"/>
    <lineage>
        <taxon>Bacteria</taxon>
        <taxon>Thermotogati</taxon>
        <taxon>Thermotogota</taxon>
        <taxon>Thermotogae</taxon>
        <taxon>Thermotogales</taxon>
        <taxon>Thermotogaceae</taxon>
        <taxon>Pseudothermotoga</taxon>
    </lineage>
</organism>
<evidence type="ECO:0000313" key="14">
    <source>
        <dbReference type="EMBL" id="AJC73360.1"/>
    </source>
</evidence>
<comment type="subcellular location">
    <subcellularLocation>
        <location evidence="10">Cytoplasm</location>
    </subcellularLocation>
</comment>
<evidence type="ECO:0000256" key="9">
    <source>
        <dbReference type="ARBA" id="ARBA00023316"/>
    </source>
</evidence>
<keyword evidence="6 10" id="KW-0133">Cell shape</keyword>
<dbReference type="InterPro" id="IPR035911">
    <property type="entry name" value="MurE/MurF_N"/>
</dbReference>
<keyword evidence="7 10" id="KW-0573">Peptidoglycan synthesis</keyword>
<dbReference type="Gene3D" id="3.90.190.20">
    <property type="entry name" value="Mur ligase, C-terminal domain"/>
    <property type="match status" value="1"/>
</dbReference>
<evidence type="ECO:0000256" key="5">
    <source>
        <dbReference type="ARBA" id="ARBA00022840"/>
    </source>
</evidence>
<dbReference type="UniPathway" id="UPA00219"/>
<dbReference type="PaxDb" id="1123384-AJ81_03065"/>
<comment type="pathway">
    <text evidence="10">Cell wall biogenesis; peptidoglycan biosynthesis.</text>
</comment>
<keyword evidence="15" id="KW-1185">Reference proteome</keyword>
<keyword evidence="3 10" id="KW-0132">Cell division</keyword>
<gene>
    <name evidence="14" type="ORF">AJ81_03065</name>
</gene>
<evidence type="ECO:0000256" key="2">
    <source>
        <dbReference type="ARBA" id="ARBA00022598"/>
    </source>
</evidence>
<dbReference type="InterPro" id="IPR051046">
    <property type="entry name" value="MurCDEF_CellWall_CoF430Synth"/>
</dbReference>
<comment type="catalytic activity">
    <reaction evidence="10">
        <text>D-alanyl-D-alanine + UDP-N-acetyl-alpha-D-muramoyl-L-alanyl-gamma-D-glutamyl-meso-2,6-diaminopimelate + ATP = UDP-N-acetyl-alpha-D-muramoyl-L-alanyl-gamma-D-glutamyl-meso-2,6-diaminopimeloyl-D-alanyl-D-alanine + ADP + phosphate + H(+)</text>
        <dbReference type="Rhea" id="RHEA:28374"/>
        <dbReference type="ChEBI" id="CHEBI:15378"/>
        <dbReference type="ChEBI" id="CHEBI:30616"/>
        <dbReference type="ChEBI" id="CHEBI:43474"/>
        <dbReference type="ChEBI" id="CHEBI:57822"/>
        <dbReference type="ChEBI" id="CHEBI:61386"/>
        <dbReference type="ChEBI" id="CHEBI:83905"/>
        <dbReference type="ChEBI" id="CHEBI:456216"/>
        <dbReference type="EC" id="6.3.2.10"/>
    </reaction>
</comment>
<dbReference type="InterPro" id="IPR013221">
    <property type="entry name" value="Mur_ligase_cen"/>
</dbReference>
<name>A0A0X1KQ78_9THEM</name>
<evidence type="ECO:0000256" key="6">
    <source>
        <dbReference type="ARBA" id="ARBA00022960"/>
    </source>
</evidence>
<evidence type="ECO:0000259" key="11">
    <source>
        <dbReference type="Pfam" id="PF01225"/>
    </source>
</evidence>
<dbReference type="InterPro" id="IPR004101">
    <property type="entry name" value="Mur_ligase_C"/>
</dbReference>
<dbReference type="SUPFAM" id="SSF63418">
    <property type="entry name" value="MurE/MurF N-terminal domain"/>
    <property type="match status" value="1"/>
</dbReference>
<evidence type="ECO:0000256" key="10">
    <source>
        <dbReference type="RuleBase" id="RU004136"/>
    </source>
</evidence>
<dbReference type="InterPro" id="IPR005863">
    <property type="entry name" value="UDP-N-AcMur_synth"/>
</dbReference>
<feature type="domain" description="Mur ligase N-terminal catalytic" evidence="11">
    <location>
        <begin position="9"/>
        <end position="74"/>
    </location>
</feature>
<evidence type="ECO:0000313" key="15">
    <source>
        <dbReference type="Proteomes" id="UP000077469"/>
    </source>
</evidence>
<dbReference type="InterPro" id="IPR036615">
    <property type="entry name" value="Mur_ligase_C_dom_sf"/>
</dbReference>
<dbReference type="GO" id="GO:0008360">
    <property type="term" value="P:regulation of cell shape"/>
    <property type="evidence" value="ECO:0007669"/>
    <property type="project" value="UniProtKB-KW"/>
</dbReference>
<keyword evidence="2 14" id="KW-0436">Ligase</keyword>
<comment type="function">
    <text evidence="10">Involved in cell wall formation. Catalyzes the final step in the synthesis of UDP-N-acetylmuramoyl-pentapeptide, the precursor of murein.</text>
</comment>
<keyword evidence="1" id="KW-0963">Cytoplasm</keyword>
<dbReference type="GO" id="GO:0005737">
    <property type="term" value="C:cytoplasm"/>
    <property type="evidence" value="ECO:0007669"/>
    <property type="project" value="UniProtKB-SubCell"/>
</dbReference>
<evidence type="ECO:0000256" key="8">
    <source>
        <dbReference type="ARBA" id="ARBA00023306"/>
    </source>
</evidence>
<sequence>MFENAKFVIDSREAFDGCVFVALKGEKTDGHLYVRQALEKGASLAVVERDVDVPKEKLYLVKDTRYFLQQMAAQKLAMYDPQIVGITGSNGKTTTKEMIHHCLGKELAFRNPGNLNTEIGLPLSILNDYHGQPYAILEMAMNKPGDISTLCRIARPHVSVLLNVGTAHRGVAGGDEQILRGKLEIVENMREDGIAIVHSDPRILEKIKEKKFLAFGFYSGDYKLVSYKYEEFSTIAHYETPEGKKKVRFSAILNLGQLVNVAAVLAVFDVLGLDVDLSKFETFIPVDGRFKVIKVDDVYAVDDTYNASLESFRIAVETLKKLGKRAYAVVGSIKEQGIYSEQTHRQLGRILEQLDGVLVYNIDHEIDAMECSKIILKSDEPKAIVEQLRNLLEPKDAVLFKASRAVGMEKVLELFLGGKKA</sequence>
<dbReference type="RefSeq" id="WP_031503965.1">
    <property type="nucleotide sequence ID" value="NC_022795.1"/>
</dbReference>
<dbReference type="InterPro" id="IPR000713">
    <property type="entry name" value="Mur_ligase_N"/>
</dbReference>
<dbReference type="SUPFAM" id="SSF53244">
    <property type="entry name" value="MurD-like peptide ligases, peptide-binding domain"/>
    <property type="match status" value="1"/>
</dbReference>
<dbReference type="STRING" id="1123384.AJ81_03065"/>
<feature type="domain" description="Mur ligase central" evidence="13">
    <location>
        <begin position="86"/>
        <end position="267"/>
    </location>
</feature>
<dbReference type="PATRIC" id="fig|1123384.7.peg.601"/>
<dbReference type="GO" id="GO:0005524">
    <property type="term" value="F:ATP binding"/>
    <property type="evidence" value="ECO:0007669"/>
    <property type="project" value="UniProtKB-KW"/>
</dbReference>
<dbReference type="AlphaFoldDB" id="A0A0X1KQ78"/>
<protein>
    <recommendedName>
        <fullName evidence="10">UDP-N-acetylmuramoyl-tripeptide--D-alanyl-D-alanine ligase</fullName>
        <ecNumber evidence="10">6.3.2.10</ecNumber>
    </recommendedName>
</protein>
<dbReference type="GO" id="GO:0008766">
    <property type="term" value="F:UDP-N-acetylmuramoylalanyl-D-glutamyl-2,6-diaminopimelate-D-alanyl-D-alanine ligase activity"/>
    <property type="evidence" value="ECO:0007669"/>
    <property type="project" value="RHEA"/>
</dbReference>
<dbReference type="PANTHER" id="PTHR43024:SF1">
    <property type="entry name" value="UDP-N-ACETYLMURAMOYL-TRIPEPTIDE--D-ALANYL-D-ALANINE LIGASE"/>
    <property type="match status" value="1"/>
</dbReference>
<dbReference type="Pfam" id="PF02875">
    <property type="entry name" value="Mur_ligase_C"/>
    <property type="match status" value="1"/>
</dbReference>
<dbReference type="Gene3D" id="3.40.1190.10">
    <property type="entry name" value="Mur-like, catalytic domain"/>
    <property type="match status" value="1"/>
</dbReference>
<dbReference type="OrthoDB" id="9801978at2"/>
<feature type="domain" description="Mur ligase C-terminal" evidence="12">
    <location>
        <begin position="288"/>
        <end position="404"/>
    </location>
</feature>
<dbReference type="GO" id="GO:0047480">
    <property type="term" value="F:UDP-N-acetylmuramoyl-tripeptide-D-alanyl-D-alanine ligase activity"/>
    <property type="evidence" value="ECO:0007669"/>
    <property type="project" value="UniProtKB-EC"/>
</dbReference>
<dbReference type="EMBL" id="CP007141">
    <property type="protein sequence ID" value="AJC73360.1"/>
    <property type="molecule type" value="Genomic_DNA"/>
</dbReference>
<dbReference type="GO" id="GO:0071555">
    <property type="term" value="P:cell wall organization"/>
    <property type="evidence" value="ECO:0007669"/>
    <property type="project" value="UniProtKB-KW"/>
</dbReference>
<dbReference type="PANTHER" id="PTHR43024">
    <property type="entry name" value="UDP-N-ACETYLMURAMOYL-TRIPEPTIDE--D-ALANYL-D-ALANINE LIGASE"/>
    <property type="match status" value="1"/>
</dbReference>
<proteinExistence type="predicted"/>
<evidence type="ECO:0000256" key="1">
    <source>
        <dbReference type="ARBA" id="ARBA00022490"/>
    </source>
</evidence>
<keyword evidence="8 10" id="KW-0131">Cell cycle</keyword>
<reference evidence="14 15" key="1">
    <citation type="submission" date="2014-01" db="EMBL/GenBank/DDBJ databases">
        <title>Genome sequencing of Thermotog hypogea.</title>
        <authorList>
            <person name="Zhang X."/>
            <person name="Alvare G."/>
            <person name="Fristensky B."/>
            <person name="Chen L."/>
            <person name="Suen T."/>
            <person name="Chen Q."/>
            <person name="Ma K."/>
        </authorList>
    </citation>
    <scope>NUCLEOTIDE SEQUENCE [LARGE SCALE GENOMIC DNA]</scope>
    <source>
        <strain evidence="14 15">DSM 11164</strain>
    </source>
</reference>
<dbReference type="Pfam" id="PF01225">
    <property type="entry name" value="Mur_ligase"/>
    <property type="match status" value="1"/>
</dbReference>
<accession>A0A0X1KQ78</accession>
<dbReference type="GO" id="GO:0051301">
    <property type="term" value="P:cell division"/>
    <property type="evidence" value="ECO:0007669"/>
    <property type="project" value="UniProtKB-KW"/>
</dbReference>
<evidence type="ECO:0000259" key="13">
    <source>
        <dbReference type="Pfam" id="PF08245"/>
    </source>
</evidence>